<evidence type="ECO:0000256" key="12">
    <source>
        <dbReference type="ARBA" id="ARBA00023212"/>
    </source>
</evidence>
<evidence type="ECO:0000256" key="16">
    <source>
        <dbReference type="SAM" id="MobiDB-lite"/>
    </source>
</evidence>
<dbReference type="GO" id="GO:0005856">
    <property type="term" value="C:cytoskeleton"/>
    <property type="evidence" value="ECO:0007669"/>
    <property type="project" value="UniProtKB-SubCell"/>
</dbReference>
<keyword evidence="5 13" id="KW-0728">SH3 domain</keyword>
<dbReference type="GO" id="GO:0006897">
    <property type="term" value="P:endocytosis"/>
    <property type="evidence" value="ECO:0007669"/>
    <property type="project" value="UniProtKB-KW"/>
</dbReference>
<evidence type="ECO:0000256" key="8">
    <source>
        <dbReference type="ARBA" id="ARBA00022583"/>
    </source>
</evidence>
<evidence type="ECO:0000313" key="20">
    <source>
        <dbReference type="Proteomes" id="UP001652741"/>
    </source>
</evidence>
<keyword evidence="20" id="KW-1185">Reference proteome</keyword>
<dbReference type="GeneID" id="106568736"/>
<dbReference type="Pfam" id="PF25610">
    <property type="entry name" value="HR1_TOCA"/>
    <property type="match status" value="1"/>
</dbReference>
<feature type="compositionally biased region" description="Polar residues" evidence="16">
    <location>
        <begin position="479"/>
        <end position="495"/>
    </location>
</feature>
<dbReference type="InterPro" id="IPR027267">
    <property type="entry name" value="AH/BAR_dom_sf"/>
</dbReference>
<dbReference type="SMART" id="SM00326">
    <property type="entry name" value="SH3"/>
    <property type="match status" value="1"/>
</dbReference>
<evidence type="ECO:0000256" key="1">
    <source>
        <dbReference type="ARBA" id="ARBA00004236"/>
    </source>
</evidence>
<dbReference type="FunFam" id="2.30.30.40:FF:000017">
    <property type="entry name" value="Formin-binding protein 1-like isoform 1"/>
    <property type="match status" value="1"/>
</dbReference>
<evidence type="ECO:0000256" key="15">
    <source>
        <dbReference type="SAM" id="Coils"/>
    </source>
</evidence>
<feature type="domain" description="REM-1" evidence="19">
    <location>
        <begin position="384"/>
        <end position="461"/>
    </location>
</feature>
<dbReference type="GO" id="GO:0007165">
    <property type="term" value="P:signal transduction"/>
    <property type="evidence" value="ECO:0007669"/>
    <property type="project" value="InterPro"/>
</dbReference>
<dbReference type="PANTHER" id="PTHR15735:SF13">
    <property type="entry name" value="FORMIN-BINDING PROTEIN 1"/>
    <property type="match status" value="1"/>
</dbReference>
<proteinExistence type="inferred from homology"/>
<dbReference type="Gene3D" id="2.30.30.40">
    <property type="entry name" value="SH3 Domains"/>
    <property type="match status" value="1"/>
</dbReference>
<dbReference type="PROSITE" id="PS51860">
    <property type="entry name" value="REM_1"/>
    <property type="match status" value="1"/>
</dbReference>
<dbReference type="InterPro" id="IPR057870">
    <property type="entry name" value="HR1_TOCA"/>
</dbReference>
<sequence length="609" mass="70039">MESGRATLLKEQQLKDQFDNLEKHTQSGIEFVERYSKFVKERSEIEISYAKQIRNLSKKYQPKKNSREEEENKYTSCRAFLSTLNELNDYAGQHEVIAENLTSQIITELSRYLTELKAERKSHFHDGRKAQQQIESSWKQLESSKRRFERDCKEADRAQQYFERMDADINVTKADVEKARQQAQMRHQIAADSKTEYSNYLTKFNQEQNEHYYTLIPNIFQKLQEMEERRIERVGVSMKTYAEVDREVLPIVGKCLDGMTKAAESIEPKTDSKQVVESYKSGFEPPGDVEFEDYGPGQTIKRTVSETSLSNSRGEAKERPGGGKSKGKLWPFIKNKNKSPKQNKEPLSNRFNEFMASKPKMTCLRSLRRGLSLKLGSGPEDFSHLPPEQRRKKLQAKIDDINKDIQKEMDQKDALTKMKGVYEKNPQMGDPASVDPRLVEMSMNIEKLQSEVQKFEGWLAEVEGRLPSRSDPPRRQSGLYESQHSNSTMVDNNCAQDRESPDGSYTEEQSSETQVKVAIANTPEFDDEFDDGDEETLPTIGTCKAVYSFEGHNEGTISVTEGELLFVIEQDKGDGWTRVRRNEEEEGYVPTSYVEVFLETNAKGAMTYI</sequence>
<reference evidence="21" key="1">
    <citation type="submission" date="2025-08" db="UniProtKB">
        <authorList>
            <consortium name="RefSeq"/>
        </authorList>
    </citation>
    <scope>IDENTIFICATION</scope>
</reference>
<evidence type="ECO:0000259" key="19">
    <source>
        <dbReference type="PROSITE" id="PS51860"/>
    </source>
</evidence>
<comment type="subcellular location">
    <subcellularLocation>
        <location evidence="1">Cell membrane</location>
    </subcellularLocation>
    <subcellularLocation>
        <location evidence="3">Cytoplasm</location>
        <location evidence="3">Cell cortex</location>
    </subcellularLocation>
    <subcellularLocation>
        <location evidence="2">Cytoplasm</location>
        <location evidence="2">Cytoskeleton</location>
    </subcellularLocation>
</comment>
<evidence type="ECO:0000256" key="7">
    <source>
        <dbReference type="ARBA" id="ARBA00022490"/>
    </source>
</evidence>
<dbReference type="Pfam" id="PF00018">
    <property type="entry name" value="SH3_1"/>
    <property type="match status" value="1"/>
</dbReference>
<evidence type="ECO:0000256" key="13">
    <source>
        <dbReference type="PROSITE-ProRule" id="PRU00192"/>
    </source>
</evidence>
<dbReference type="AlphaFoldDB" id="A0A1S3LWE5"/>
<evidence type="ECO:0000256" key="5">
    <source>
        <dbReference type="ARBA" id="ARBA00022443"/>
    </source>
</evidence>
<dbReference type="GO" id="GO:0005886">
    <property type="term" value="C:plasma membrane"/>
    <property type="evidence" value="ECO:0007669"/>
    <property type="project" value="UniProtKB-SubCell"/>
</dbReference>
<dbReference type="FunFam" id="1.20.1270.60:FF:000002">
    <property type="entry name" value="Formin-binding protein 1-like isoform 1"/>
    <property type="match status" value="1"/>
</dbReference>
<keyword evidence="10" id="KW-0446">Lipid-binding</keyword>
<dbReference type="Proteomes" id="UP001652741">
    <property type="component" value="Chromosome ssa01"/>
</dbReference>
<keyword evidence="8" id="KW-0254">Endocytosis</keyword>
<feature type="coiled-coil region" evidence="15">
    <location>
        <begin position="391"/>
        <end position="418"/>
    </location>
</feature>
<feature type="compositionally biased region" description="Basic and acidic residues" evidence="16">
    <location>
        <begin position="465"/>
        <end position="474"/>
    </location>
</feature>
<evidence type="ECO:0000256" key="10">
    <source>
        <dbReference type="ARBA" id="ARBA00023121"/>
    </source>
</evidence>
<comment type="similarity">
    <text evidence="4">Belongs to the FNBP1 family.</text>
</comment>
<feature type="domain" description="F-BAR" evidence="18">
    <location>
        <begin position="1"/>
        <end position="271"/>
    </location>
</feature>
<protein>
    <submittedName>
        <fullName evidence="21">Formin-binding protein 1 isoform X19</fullName>
    </submittedName>
</protein>
<dbReference type="Gene3D" id="6.10.140.470">
    <property type="match status" value="1"/>
</dbReference>
<dbReference type="RefSeq" id="XP_013994914.1">
    <property type="nucleotide sequence ID" value="XM_014139439.2"/>
</dbReference>
<evidence type="ECO:0000259" key="17">
    <source>
        <dbReference type="PROSITE" id="PS50002"/>
    </source>
</evidence>
<gene>
    <name evidence="21" type="primary">LOC106568736</name>
</gene>
<dbReference type="InterPro" id="IPR001060">
    <property type="entry name" value="FCH_dom"/>
</dbReference>
<evidence type="ECO:0000256" key="14">
    <source>
        <dbReference type="PROSITE-ProRule" id="PRU01077"/>
    </source>
</evidence>
<dbReference type="GO" id="GO:0008289">
    <property type="term" value="F:lipid binding"/>
    <property type="evidence" value="ECO:0007669"/>
    <property type="project" value="UniProtKB-KW"/>
</dbReference>
<evidence type="ECO:0000256" key="4">
    <source>
        <dbReference type="ARBA" id="ARBA00009426"/>
    </source>
</evidence>
<dbReference type="PROSITE" id="PS51741">
    <property type="entry name" value="F_BAR"/>
    <property type="match status" value="1"/>
</dbReference>
<feature type="region of interest" description="Disordered" evidence="16">
    <location>
        <begin position="465"/>
        <end position="514"/>
    </location>
</feature>
<dbReference type="SUPFAM" id="SSF50044">
    <property type="entry name" value="SH3-domain"/>
    <property type="match status" value="1"/>
</dbReference>
<keyword evidence="7" id="KW-0963">Cytoplasm</keyword>
<dbReference type="InterPro" id="IPR001452">
    <property type="entry name" value="SH3_domain"/>
</dbReference>
<evidence type="ECO:0000313" key="21">
    <source>
        <dbReference type="RefSeq" id="XP_013994914.1"/>
    </source>
</evidence>
<keyword evidence="6" id="KW-1003">Cell membrane</keyword>
<feature type="compositionally biased region" description="Polar residues" evidence="16">
    <location>
        <begin position="302"/>
        <end position="313"/>
    </location>
</feature>
<dbReference type="GO" id="GO:0005938">
    <property type="term" value="C:cell cortex"/>
    <property type="evidence" value="ECO:0007669"/>
    <property type="project" value="UniProtKB-SubCell"/>
</dbReference>
<evidence type="ECO:0000256" key="9">
    <source>
        <dbReference type="ARBA" id="ARBA00023054"/>
    </source>
</evidence>
<dbReference type="InterPro" id="IPR036028">
    <property type="entry name" value="SH3-like_dom_sf"/>
</dbReference>
<dbReference type="PROSITE" id="PS50002">
    <property type="entry name" value="SH3"/>
    <property type="match status" value="1"/>
</dbReference>
<dbReference type="SMART" id="SM00055">
    <property type="entry name" value="FCH"/>
    <property type="match status" value="1"/>
</dbReference>
<accession>A0A1S3LWE5</accession>
<evidence type="ECO:0000259" key="18">
    <source>
        <dbReference type="PROSITE" id="PS51741"/>
    </source>
</evidence>
<organism evidence="20 21">
    <name type="scientific">Salmo salar</name>
    <name type="common">Atlantic salmon</name>
    <dbReference type="NCBI Taxonomy" id="8030"/>
    <lineage>
        <taxon>Eukaryota</taxon>
        <taxon>Metazoa</taxon>
        <taxon>Chordata</taxon>
        <taxon>Craniata</taxon>
        <taxon>Vertebrata</taxon>
        <taxon>Euteleostomi</taxon>
        <taxon>Actinopterygii</taxon>
        <taxon>Neopterygii</taxon>
        <taxon>Teleostei</taxon>
        <taxon>Protacanthopterygii</taxon>
        <taxon>Salmoniformes</taxon>
        <taxon>Salmonidae</taxon>
        <taxon>Salmoninae</taxon>
        <taxon>Salmo</taxon>
    </lineage>
</organism>
<dbReference type="InterPro" id="IPR011072">
    <property type="entry name" value="HR1_rho-bd"/>
</dbReference>
<evidence type="ECO:0000256" key="6">
    <source>
        <dbReference type="ARBA" id="ARBA00022475"/>
    </source>
</evidence>
<keyword evidence="12" id="KW-0206">Cytoskeleton</keyword>
<dbReference type="Gene3D" id="1.20.1270.60">
    <property type="entry name" value="Arfaptin homology (AH) domain/BAR domain"/>
    <property type="match status" value="1"/>
</dbReference>
<dbReference type="PANTHER" id="PTHR15735">
    <property type="entry name" value="FCH AND DOUBLE SH3 DOMAINS PROTEIN"/>
    <property type="match status" value="1"/>
</dbReference>
<feature type="region of interest" description="Disordered" evidence="16">
    <location>
        <begin position="302"/>
        <end position="346"/>
    </location>
</feature>
<keyword evidence="9 14" id="KW-0175">Coiled coil</keyword>
<dbReference type="InterPro" id="IPR031160">
    <property type="entry name" value="F_BAR_dom"/>
</dbReference>
<keyword evidence="11" id="KW-0472">Membrane</keyword>
<feature type="domain" description="SH3" evidence="17">
    <location>
        <begin position="538"/>
        <end position="599"/>
    </location>
</feature>
<evidence type="ECO:0000256" key="2">
    <source>
        <dbReference type="ARBA" id="ARBA00004245"/>
    </source>
</evidence>
<evidence type="ECO:0000256" key="3">
    <source>
        <dbReference type="ARBA" id="ARBA00004544"/>
    </source>
</evidence>
<name>A0A1S3LWE5_SALSA</name>
<dbReference type="SUPFAM" id="SSF103657">
    <property type="entry name" value="BAR/IMD domain-like"/>
    <property type="match status" value="1"/>
</dbReference>
<dbReference type="Pfam" id="PF00611">
    <property type="entry name" value="FCH"/>
    <property type="match status" value="1"/>
</dbReference>
<evidence type="ECO:0000256" key="11">
    <source>
        <dbReference type="ARBA" id="ARBA00023136"/>
    </source>
</evidence>